<dbReference type="SUPFAM" id="SSF52467">
    <property type="entry name" value="DHS-like NAD/FAD-binding domain"/>
    <property type="match status" value="1"/>
</dbReference>
<dbReference type="SMART" id="SM00893">
    <property type="entry name" value="ETF"/>
    <property type="match status" value="1"/>
</dbReference>
<dbReference type="GO" id="GO:0033539">
    <property type="term" value="P:fatty acid beta-oxidation using acyl-CoA dehydrogenase"/>
    <property type="evidence" value="ECO:0007669"/>
    <property type="project" value="TreeGrafter"/>
</dbReference>
<feature type="binding site" evidence="6">
    <location>
        <begin position="228"/>
        <end position="229"/>
    </location>
    <ligand>
        <name>FAD</name>
        <dbReference type="ChEBI" id="CHEBI:57692"/>
    </ligand>
</feature>
<keyword evidence="2" id="KW-0813">Transport</keyword>
<accession>A8F7W3</accession>
<dbReference type="CDD" id="cd01715">
    <property type="entry name" value="ETF_alpha"/>
    <property type="match status" value="1"/>
</dbReference>
<evidence type="ECO:0000313" key="9">
    <source>
        <dbReference type="Proteomes" id="UP000002016"/>
    </source>
</evidence>
<evidence type="ECO:0000256" key="2">
    <source>
        <dbReference type="ARBA" id="ARBA00022448"/>
    </source>
</evidence>
<sequence length="316" mass="35014">MICVLNDRTDRTTLELLSKSNQMAEKINSQLMLILCCTKNPDIDILKKYADKIIVLIFEKMERLSPEPLIEYVEKTVREYSPTIILAPATTFGRTIMPALAAKLKTGLTADCTELDVDENGNLLQTRPAIGGNVMATIITPNHRPQMATVRPKVFPILQVKKQKCEIIFKRITETTDKYQLIGFTEKKEAKIEDSEVVISVGKGLRKKENVQIAEKLARLINGAVGATRAVVDAKWISFDHQVGLSGKVVKPKIYIAAGISGAVQHLAGMQTSQIIIAINKDKYAPIFKVADIGIVSDACSTLEQITKYLEDETNE</sequence>
<feature type="binding site" evidence="6">
    <location>
        <begin position="242"/>
        <end position="246"/>
    </location>
    <ligand>
        <name>FAD</name>
        <dbReference type="ChEBI" id="CHEBI:57692"/>
    </ligand>
</feature>
<evidence type="ECO:0000259" key="7">
    <source>
        <dbReference type="SMART" id="SM00893"/>
    </source>
</evidence>
<dbReference type="InterPro" id="IPR001308">
    <property type="entry name" value="ETF_a/FixB"/>
</dbReference>
<dbReference type="Proteomes" id="UP000002016">
    <property type="component" value="Chromosome"/>
</dbReference>
<comment type="similarity">
    <text evidence="1">Belongs to the ETF alpha-subunit/FixB family.</text>
</comment>
<dbReference type="PANTHER" id="PTHR43153">
    <property type="entry name" value="ELECTRON TRANSFER FLAVOPROTEIN ALPHA"/>
    <property type="match status" value="1"/>
</dbReference>
<gene>
    <name evidence="8" type="ordered locus">Tlet_1693</name>
</gene>
<feature type="domain" description="Electron transfer flavoprotein alpha/beta-subunit N-terminal" evidence="7">
    <location>
        <begin position="2"/>
        <end position="176"/>
    </location>
</feature>
<evidence type="ECO:0000256" key="5">
    <source>
        <dbReference type="ARBA" id="ARBA00022982"/>
    </source>
</evidence>
<evidence type="ECO:0000256" key="1">
    <source>
        <dbReference type="ARBA" id="ARBA00005817"/>
    </source>
</evidence>
<keyword evidence="4 6" id="KW-0274">FAD</keyword>
<dbReference type="eggNOG" id="COG2025">
    <property type="taxonomic scope" value="Bacteria"/>
</dbReference>
<reference evidence="8 9" key="2">
    <citation type="journal article" date="2009" name="Proc. Natl. Acad. Sci. U.S.A.">
        <title>On the chimeric nature, thermophilic origin, and phylogenetic placement of the Thermotogales.</title>
        <authorList>
            <person name="Zhaxybayeva O."/>
            <person name="Swithers K.S."/>
            <person name="Lapierre P."/>
            <person name="Fournier G.P."/>
            <person name="Bickhart D.M."/>
            <person name="DeBoy R.T."/>
            <person name="Nelson K.E."/>
            <person name="Nesbo C.L."/>
            <person name="Doolittle W.F."/>
            <person name="Gogarten J.P."/>
            <person name="Noll K.M."/>
        </authorList>
    </citation>
    <scope>NUCLEOTIDE SEQUENCE [LARGE SCALE GENOMIC DNA]</scope>
    <source>
        <strain evidence="9">ATCC BAA-301 / DSM 14385 / NBRC 107922 / TMO</strain>
    </source>
</reference>
<dbReference type="KEGG" id="tle:Tlet_1693"/>
<proteinExistence type="inferred from homology"/>
<feature type="binding site" evidence="6">
    <location>
        <begin position="259"/>
        <end position="266"/>
    </location>
    <ligand>
        <name>FAD</name>
        <dbReference type="ChEBI" id="CHEBI:57692"/>
    </ligand>
</feature>
<protein>
    <submittedName>
        <fullName evidence="8">Electron transfer flavoprotein alpha subunit</fullName>
    </submittedName>
</protein>
<organism evidence="8 9">
    <name type="scientific">Pseudothermotoga lettingae (strain ATCC BAA-301 / DSM 14385 / NBRC 107922 / TMO)</name>
    <name type="common">Thermotoga lettingae</name>
    <dbReference type="NCBI Taxonomy" id="416591"/>
    <lineage>
        <taxon>Bacteria</taxon>
        <taxon>Thermotogati</taxon>
        <taxon>Thermotogota</taxon>
        <taxon>Thermotogae</taxon>
        <taxon>Thermotogales</taxon>
        <taxon>Thermotogaceae</taxon>
        <taxon>Pseudothermotoga</taxon>
    </lineage>
</organism>
<dbReference type="InterPro" id="IPR014730">
    <property type="entry name" value="ETF_a/b_N"/>
</dbReference>
<dbReference type="Pfam" id="PF00766">
    <property type="entry name" value="ETF_alpha"/>
    <property type="match status" value="1"/>
</dbReference>
<feature type="binding site" evidence="6">
    <location>
        <position position="280"/>
    </location>
    <ligand>
        <name>FAD</name>
        <dbReference type="ChEBI" id="CHEBI:57692"/>
    </ligand>
</feature>
<evidence type="ECO:0000256" key="3">
    <source>
        <dbReference type="ARBA" id="ARBA00022630"/>
    </source>
</evidence>
<dbReference type="InterPro" id="IPR014729">
    <property type="entry name" value="Rossmann-like_a/b/a_fold"/>
</dbReference>
<dbReference type="InterPro" id="IPR018206">
    <property type="entry name" value="ETF_asu_C_CS"/>
</dbReference>
<comment type="cofactor">
    <cofactor evidence="6">
        <name>FAD</name>
        <dbReference type="ChEBI" id="CHEBI:57692"/>
    </cofactor>
    <text evidence="6">Binds 1 FAD per dimer.</text>
</comment>
<dbReference type="Gene3D" id="3.40.50.620">
    <property type="entry name" value="HUPs"/>
    <property type="match status" value="1"/>
</dbReference>
<dbReference type="InterPro" id="IPR014731">
    <property type="entry name" value="ETF_asu_C"/>
</dbReference>
<keyword evidence="5" id="KW-0249">Electron transport</keyword>
<dbReference type="Pfam" id="PF01012">
    <property type="entry name" value="ETF"/>
    <property type="match status" value="1"/>
</dbReference>
<name>A8F7W3_PSELT</name>
<dbReference type="InterPro" id="IPR029035">
    <property type="entry name" value="DHS-like_NAD/FAD-binding_dom"/>
</dbReference>
<dbReference type="GO" id="GO:0009055">
    <property type="term" value="F:electron transfer activity"/>
    <property type="evidence" value="ECO:0007669"/>
    <property type="project" value="InterPro"/>
</dbReference>
<dbReference type="SUPFAM" id="SSF52402">
    <property type="entry name" value="Adenine nucleotide alpha hydrolases-like"/>
    <property type="match status" value="1"/>
</dbReference>
<dbReference type="PANTHER" id="PTHR43153:SF1">
    <property type="entry name" value="ELECTRON TRANSFER FLAVOPROTEIN SUBUNIT ALPHA, MITOCHONDRIAL"/>
    <property type="match status" value="1"/>
</dbReference>
<dbReference type="InterPro" id="IPR033947">
    <property type="entry name" value="ETF_alpha_N"/>
</dbReference>
<evidence type="ECO:0000256" key="4">
    <source>
        <dbReference type="ARBA" id="ARBA00022827"/>
    </source>
</evidence>
<dbReference type="HOGENOM" id="CLU_034178_1_1_0"/>
<dbReference type="RefSeq" id="WP_012003723.1">
    <property type="nucleotide sequence ID" value="NC_009828.1"/>
</dbReference>
<evidence type="ECO:0000256" key="6">
    <source>
        <dbReference type="PIRSR" id="PIRSR000089-1"/>
    </source>
</evidence>
<reference evidence="8 9" key="1">
    <citation type="submission" date="2007-08" db="EMBL/GenBank/DDBJ databases">
        <title>Complete sequence of Thermotoga lettingae TMO.</title>
        <authorList>
            <consortium name="US DOE Joint Genome Institute"/>
            <person name="Copeland A."/>
            <person name="Lucas S."/>
            <person name="Lapidus A."/>
            <person name="Barry K."/>
            <person name="Glavina del Rio T."/>
            <person name="Dalin E."/>
            <person name="Tice H."/>
            <person name="Pitluck S."/>
            <person name="Foster B."/>
            <person name="Bruce D."/>
            <person name="Schmutz J."/>
            <person name="Larimer F."/>
            <person name="Land M."/>
            <person name="Hauser L."/>
            <person name="Kyrpides N."/>
            <person name="Mikhailova N."/>
            <person name="Nelson K."/>
            <person name="Gogarten J.P."/>
            <person name="Noll K."/>
            <person name="Richardson P."/>
        </authorList>
    </citation>
    <scope>NUCLEOTIDE SEQUENCE [LARGE SCALE GENOMIC DNA]</scope>
    <source>
        <strain evidence="9">ATCC BAA-301 / DSM 14385 / NBRC 107922 / TMO</strain>
    </source>
</reference>
<evidence type="ECO:0000313" key="8">
    <source>
        <dbReference type="EMBL" id="ABV34247.1"/>
    </source>
</evidence>
<dbReference type="PIRSF" id="PIRSF000089">
    <property type="entry name" value="Electra_flavoP_a"/>
    <property type="match status" value="1"/>
</dbReference>
<keyword evidence="9" id="KW-1185">Reference proteome</keyword>
<dbReference type="Gene3D" id="3.40.50.1220">
    <property type="entry name" value="TPP-binding domain"/>
    <property type="match status" value="1"/>
</dbReference>
<dbReference type="AlphaFoldDB" id="A8F7W3"/>
<dbReference type="EMBL" id="CP000812">
    <property type="protein sequence ID" value="ABV34247.1"/>
    <property type="molecule type" value="Genomic_DNA"/>
</dbReference>
<dbReference type="PROSITE" id="PS00696">
    <property type="entry name" value="ETF_ALPHA"/>
    <property type="match status" value="1"/>
</dbReference>
<dbReference type="OrthoDB" id="9770286at2"/>
<dbReference type="GO" id="GO:0050660">
    <property type="term" value="F:flavin adenine dinucleotide binding"/>
    <property type="evidence" value="ECO:0007669"/>
    <property type="project" value="InterPro"/>
</dbReference>
<dbReference type="STRING" id="416591.Tlet_1693"/>
<keyword evidence="3" id="KW-0285">Flavoprotein</keyword>